<evidence type="ECO:0000256" key="1">
    <source>
        <dbReference type="SAM" id="MobiDB-lite"/>
    </source>
</evidence>
<dbReference type="EMBL" id="JAWWNJ010000019">
    <property type="protein sequence ID" value="KAK7036074.1"/>
    <property type="molecule type" value="Genomic_DNA"/>
</dbReference>
<protein>
    <recommendedName>
        <fullName evidence="2">CCHC-type domain-containing protein</fullName>
    </recommendedName>
</protein>
<gene>
    <name evidence="3" type="ORF">R3P38DRAFT_3484732</name>
</gene>
<evidence type="ECO:0000259" key="2">
    <source>
        <dbReference type="SMART" id="SM00343"/>
    </source>
</evidence>
<dbReference type="InterPro" id="IPR001878">
    <property type="entry name" value="Znf_CCHC"/>
</dbReference>
<feature type="domain" description="CCHC-type" evidence="2">
    <location>
        <begin position="400"/>
        <end position="417"/>
    </location>
</feature>
<name>A0AAW0C9L1_9AGAR</name>
<evidence type="ECO:0000313" key="3">
    <source>
        <dbReference type="EMBL" id="KAK7036074.1"/>
    </source>
</evidence>
<feature type="region of interest" description="Disordered" evidence="1">
    <location>
        <begin position="1"/>
        <end position="22"/>
    </location>
</feature>
<feature type="domain" description="CCHC-type" evidence="2">
    <location>
        <begin position="443"/>
        <end position="461"/>
    </location>
</feature>
<dbReference type="GO" id="GO:0008270">
    <property type="term" value="F:zinc ion binding"/>
    <property type="evidence" value="ECO:0007669"/>
    <property type="project" value="InterPro"/>
</dbReference>
<organism evidence="3 4">
    <name type="scientific">Favolaschia claudopus</name>
    <dbReference type="NCBI Taxonomy" id="2862362"/>
    <lineage>
        <taxon>Eukaryota</taxon>
        <taxon>Fungi</taxon>
        <taxon>Dikarya</taxon>
        <taxon>Basidiomycota</taxon>
        <taxon>Agaricomycotina</taxon>
        <taxon>Agaricomycetes</taxon>
        <taxon>Agaricomycetidae</taxon>
        <taxon>Agaricales</taxon>
        <taxon>Marasmiineae</taxon>
        <taxon>Mycenaceae</taxon>
        <taxon>Favolaschia</taxon>
    </lineage>
</organism>
<comment type="caution">
    <text evidence="3">The sequence shown here is derived from an EMBL/GenBank/DDBJ whole genome shotgun (WGS) entry which is preliminary data.</text>
</comment>
<dbReference type="AlphaFoldDB" id="A0AAW0C9L1"/>
<dbReference type="Proteomes" id="UP001362999">
    <property type="component" value="Unassembled WGS sequence"/>
</dbReference>
<evidence type="ECO:0000313" key="4">
    <source>
        <dbReference type="Proteomes" id="UP001362999"/>
    </source>
</evidence>
<reference evidence="3 4" key="1">
    <citation type="journal article" date="2024" name="J Genomics">
        <title>Draft genome sequencing and assembly of Favolaschia claudopus CIRM-BRFM 2984 isolated from oak limbs.</title>
        <authorList>
            <person name="Navarro D."/>
            <person name="Drula E."/>
            <person name="Chaduli D."/>
            <person name="Cazenave R."/>
            <person name="Ahrendt S."/>
            <person name="Wang J."/>
            <person name="Lipzen A."/>
            <person name="Daum C."/>
            <person name="Barry K."/>
            <person name="Grigoriev I.V."/>
            <person name="Favel A."/>
            <person name="Rosso M.N."/>
            <person name="Martin F."/>
        </authorList>
    </citation>
    <scope>NUCLEOTIDE SEQUENCE [LARGE SCALE GENOMIC DNA]</scope>
    <source>
        <strain evidence="3 4">CIRM-BRFM 2984</strain>
    </source>
</reference>
<accession>A0AAW0C9L1</accession>
<dbReference type="GO" id="GO:0003676">
    <property type="term" value="F:nucleic acid binding"/>
    <property type="evidence" value="ECO:0007669"/>
    <property type="project" value="InterPro"/>
</dbReference>
<keyword evidence="4" id="KW-1185">Reference proteome</keyword>
<feature type="non-terminal residue" evidence="3">
    <location>
        <position position="489"/>
    </location>
</feature>
<sequence>MSQSSRGSPPKPTPLDPATAKDVQTRISGMNTRPSLMAALDKDKVKGIVDAATARQYMEDSNWVAKGATLTKADVGAMLLKMSLMTQTLQKALWPTIRAIGFLVEVLDDELPQQVAEACGAALSEAIDPPFKEMRTAHDGLCDAVNGLAGESSNLKKEVGNCLKEMAALGEQVREMKEAVAAAATSDGGSRSYAAAAAGGVTMTADQAAVLARNARMRRQIMLDKAGDADVNTLASLTELEIKEKANLALSLMPTKYEGAAFVGARKLDNGGVVLDCKNEPMAKWVKAEGVMKEFVSAMGGTCVYRPRNISLIAERVPIEARVEDGGMWRVVEGESGLQANSILGAKWIKAVERRTATQTVAHLKVEFADADSANHAIDYGFYWHGKHITVRKSDDEPRRCLKCQKYDGHLAANCKSAADICGRCAGEHRTSNCMLMDSEVKNCSNCKVSGHGAVDRECPFFKKEVEKKRLRDSSSGYRYIPTMDPKTW</sequence>
<proteinExistence type="predicted"/>
<dbReference type="SMART" id="SM00343">
    <property type="entry name" value="ZnF_C2HC"/>
    <property type="match status" value="2"/>
</dbReference>